<evidence type="ECO:0000313" key="2">
    <source>
        <dbReference type="EMBL" id="ACM20417.1"/>
    </source>
</evidence>
<evidence type="ECO:0000313" key="3">
    <source>
        <dbReference type="Proteomes" id="UP000007721"/>
    </source>
</evidence>
<dbReference type="InterPro" id="IPR011008">
    <property type="entry name" value="Dimeric_a/b-barrel"/>
</dbReference>
<dbReference type="KEGG" id="geo:Geob_2062"/>
<proteinExistence type="predicted"/>
<dbReference type="eggNOG" id="COG5470">
    <property type="taxonomic scope" value="Bacteria"/>
</dbReference>
<protein>
    <recommendedName>
        <fullName evidence="1">DUF1330 domain-containing protein</fullName>
    </recommendedName>
</protein>
<keyword evidence="3" id="KW-1185">Reference proteome</keyword>
<dbReference type="OrthoDB" id="9806380at2"/>
<dbReference type="SUPFAM" id="SSF54909">
    <property type="entry name" value="Dimeric alpha+beta barrel"/>
    <property type="match status" value="1"/>
</dbReference>
<dbReference type="Pfam" id="PF07045">
    <property type="entry name" value="DUF1330"/>
    <property type="match status" value="1"/>
</dbReference>
<dbReference type="RefSeq" id="WP_012647146.1">
    <property type="nucleotide sequence ID" value="NC_011979.1"/>
</dbReference>
<dbReference type="STRING" id="316067.Geob_2062"/>
<dbReference type="EMBL" id="CP001390">
    <property type="protein sequence ID" value="ACM20417.1"/>
    <property type="molecule type" value="Genomic_DNA"/>
</dbReference>
<dbReference type="HOGENOM" id="CLU_145407_1_2_7"/>
<sequence length="96" mass="11358">MEPVLALMEVHVKDKEKFAEYLKGHMPTIDQYGGKVTLRSEGIESIEGDWLPKLFVMQEWPSVEAFRKWYASKEYQPWKDLRKEACDLKLTLVRKL</sequence>
<accession>B9M8S1</accession>
<dbReference type="Proteomes" id="UP000007721">
    <property type="component" value="Chromosome"/>
</dbReference>
<dbReference type="InterPro" id="IPR010753">
    <property type="entry name" value="DUF1330"/>
</dbReference>
<organism evidence="2 3">
    <name type="scientific">Geotalea daltonii (strain DSM 22248 / JCM 15807 / FRC-32)</name>
    <name type="common">Geobacter daltonii</name>
    <dbReference type="NCBI Taxonomy" id="316067"/>
    <lineage>
        <taxon>Bacteria</taxon>
        <taxon>Pseudomonadati</taxon>
        <taxon>Thermodesulfobacteriota</taxon>
        <taxon>Desulfuromonadia</taxon>
        <taxon>Geobacterales</taxon>
        <taxon>Geobacteraceae</taxon>
        <taxon>Geotalea</taxon>
    </lineage>
</organism>
<name>B9M8S1_GEODF</name>
<gene>
    <name evidence="2" type="ordered locus">Geob_2062</name>
</gene>
<dbReference type="Gene3D" id="3.30.70.100">
    <property type="match status" value="1"/>
</dbReference>
<dbReference type="PANTHER" id="PTHR41521:SF4">
    <property type="entry name" value="BLR0684 PROTEIN"/>
    <property type="match status" value="1"/>
</dbReference>
<feature type="domain" description="DUF1330" evidence="1">
    <location>
        <begin position="5"/>
        <end position="95"/>
    </location>
</feature>
<reference evidence="2 3" key="1">
    <citation type="submission" date="2009-01" db="EMBL/GenBank/DDBJ databases">
        <title>Complete sequence of Geobacter sp. FRC-32.</title>
        <authorList>
            <consortium name="US DOE Joint Genome Institute"/>
            <person name="Lucas S."/>
            <person name="Copeland A."/>
            <person name="Lapidus A."/>
            <person name="Glavina del Rio T."/>
            <person name="Dalin E."/>
            <person name="Tice H."/>
            <person name="Bruce D."/>
            <person name="Goodwin L."/>
            <person name="Pitluck S."/>
            <person name="Saunders E."/>
            <person name="Brettin T."/>
            <person name="Detter J.C."/>
            <person name="Han C."/>
            <person name="Larimer F."/>
            <person name="Land M."/>
            <person name="Hauser L."/>
            <person name="Kyrpides N."/>
            <person name="Ovchinnikova G."/>
            <person name="Kostka J."/>
            <person name="Richardson P."/>
        </authorList>
    </citation>
    <scope>NUCLEOTIDE SEQUENCE [LARGE SCALE GENOMIC DNA]</scope>
    <source>
        <strain evidence="3">DSM 22248 / JCM 15807 / FRC-32</strain>
    </source>
</reference>
<evidence type="ECO:0000259" key="1">
    <source>
        <dbReference type="Pfam" id="PF07045"/>
    </source>
</evidence>
<dbReference type="AlphaFoldDB" id="B9M8S1"/>
<dbReference type="PANTHER" id="PTHR41521">
    <property type="match status" value="1"/>
</dbReference>